<feature type="region of interest" description="Disordered" evidence="10">
    <location>
        <begin position="308"/>
        <end position="328"/>
    </location>
</feature>
<dbReference type="PANTHER" id="PTHR15065:SF4">
    <property type="entry name" value="LD18634P"/>
    <property type="match status" value="1"/>
</dbReference>
<evidence type="ECO:0000256" key="4">
    <source>
        <dbReference type="ARBA" id="ARBA00022771"/>
    </source>
</evidence>
<keyword evidence="4 9" id="KW-0863">Zinc-finger</keyword>
<dbReference type="VEuPathDB" id="VectorBase:BGLAX_047714"/>
<dbReference type="GO" id="GO:0010564">
    <property type="term" value="P:regulation of cell cycle process"/>
    <property type="evidence" value="ECO:0007669"/>
    <property type="project" value="TreeGrafter"/>
</dbReference>
<feature type="domain" description="C2H2-type" evidence="11">
    <location>
        <begin position="943"/>
        <end position="971"/>
    </location>
</feature>
<dbReference type="VEuPathDB" id="VectorBase:BGLB016916"/>
<dbReference type="InterPro" id="IPR013087">
    <property type="entry name" value="Znf_C2H2_type"/>
</dbReference>
<evidence type="ECO:0000313" key="13">
    <source>
        <dbReference type="Proteomes" id="UP000076420"/>
    </source>
</evidence>
<feature type="domain" description="C2H2-type" evidence="11">
    <location>
        <begin position="915"/>
        <end position="943"/>
    </location>
</feature>
<dbReference type="PROSITE" id="PS00028">
    <property type="entry name" value="ZINC_FINGER_C2H2_1"/>
    <property type="match status" value="5"/>
</dbReference>
<feature type="domain" description="C2H2-type" evidence="11">
    <location>
        <begin position="794"/>
        <end position="822"/>
    </location>
</feature>
<dbReference type="Gene3D" id="3.30.160.60">
    <property type="entry name" value="Classic Zinc Finger"/>
    <property type="match status" value="3"/>
</dbReference>
<dbReference type="EnsemblMetazoa" id="BGLB016916-RA">
    <property type="protein sequence ID" value="BGLB016916-PA"/>
    <property type="gene ID" value="BGLB016916"/>
</dbReference>
<dbReference type="FunFam" id="3.30.160.60:FF:001329">
    <property type="entry name" value="INSM transcriptional repressor 1"/>
    <property type="match status" value="1"/>
</dbReference>
<dbReference type="GO" id="GO:0000978">
    <property type="term" value="F:RNA polymerase II cis-regulatory region sequence-specific DNA binding"/>
    <property type="evidence" value="ECO:0007669"/>
    <property type="project" value="TreeGrafter"/>
</dbReference>
<dbReference type="Pfam" id="PF00096">
    <property type="entry name" value="zf-C2H2"/>
    <property type="match status" value="2"/>
</dbReference>
<feature type="domain" description="C2H2-type" evidence="11">
    <location>
        <begin position="480"/>
        <end position="507"/>
    </location>
</feature>
<organism evidence="12 13">
    <name type="scientific">Biomphalaria glabrata</name>
    <name type="common">Bloodfluke planorb</name>
    <name type="synonym">Freshwater snail</name>
    <dbReference type="NCBI Taxonomy" id="6526"/>
    <lineage>
        <taxon>Eukaryota</taxon>
        <taxon>Metazoa</taxon>
        <taxon>Spiralia</taxon>
        <taxon>Lophotrochozoa</taxon>
        <taxon>Mollusca</taxon>
        <taxon>Gastropoda</taxon>
        <taxon>Heterobranchia</taxon>
        <taxon>Euthyneura</taxon>
        <taxon>Panpulmonata</taxon>
        <taxon>Hygrophila</taxon>
        <taxon>Lymnaeoidea</taxon>
        <taxon>Planorbidae</taxon>
        <taxon>Biomphalaria</taxon>
    </lineage>
</organism>
<dbReference type="Proteomes" id="UP000076420">
    <property type="component" value="Unassembled WGS sequence"/>
</dbReference>
<keyword evidence="2" id="KW-0479">Metal-binding</keyword>
<dbReference type="InterPro" id="IPR042972">
    <property type="entry name" value="INSM1/2"/>
</dbReference>
<dbReference type="RefSeq" id="XP_013084372.2">
    <property type="nucleotide sequence ID" value="XM_013228918.2"/>
</dbReference>
<dbReference type="GO" id="GO:0030182">
    <property type="term" value="P:neuron differentiation"/>
    <property type="evidence" value="ECO:0007669"/>
    <property type="project" value="TreeGrafter"/>
</dbReference>
<dbReference type="OrthoDB" id="8953942at2759"/>
<dbReference type="SMART" id="SM00355">
    <property type="entry name" value="ZnF_C2H2"/>
    <property type="match status" value="6"/>
</dbReference>
<evidence type="ECO:0000256" key="3">
    <source>
        <dbReference type="ARBA" id="ARBA00022737"/>
    </source>
</evidence>
<dbReference type="GO" id="GO:0005634">
    <property type="term" value="C:nucleus"/>
    <property type="evidence" value="ECO:0007669"/>
    <property type="project" value="UniProtKB-SubCell"/>
</dbReference>
<evidence type="ECO:0000256" key="9">
    <source>
        <dbReference type="PROSITE-ProRule" id="PRU00042"/>
    </source>
</evidence>
<feature type="compositionally biased region" description="Polar residues" evidence="10">
    <location>
        <begin position="342"/>
        <end position="372"/>
    </location>
</feature>
<dbReference type="PROSITE" id="PS50157">
    <property type="entry name" value="ZINC_FINGER_C2H2_2"/>
    <property type="match status" value="5"/>
</dbReference>
<name>A0A2C9KA97_BIOGL</name>
<comment type="subcellular location">
    <subcellularLocation>
        <location evidence="1">Nucleus</location>
    </subcellularLocation>
</comment>
<dbReference type="InterPro" id="IPR036236">
    <property type="entry name" value="Znf_C2H2_sf"/>
</dbReference>
<dbReference type="GO" id="GO:0001227">
    <property type="term" value="F:DNA-binding transcription repressor activity, RNA polymerase II-specific"/>
    <property type="evidence" value="ECO:0007669"/>
    <property type="project" value="TreeGrafter"/>
</dbReference>
<gene>
    <name evidence="12" type="primary">106069296</name>
</gene>
<evidence type="ECO:0000256" key="7">
    <source>
        <dbReference type="ARBA" id="ARBA00023163"/>
    </source>
</evidence>
<feature type="region of interest" description="Disordered" evidence="10">
    <location>
        <begin position="638"/>
        <end position="661"/>
    </location>
</feature>
<accession>A0A2C9KA97</accession>
<dbReference type="SUPFAM" id="SSF57667">
    <property type="entry name" value="beta-beta-alpha zinc fingers"/>
    <property type="match status" value="3"/>
</dbReference>
<feature type="region of interest" description="Disordered" evidence="10">
    <location>
        <begin position="740"/>
        <end position="765"/>
    </location>
</feature>
<feature type="compositionally biased region" description="Polar residues" evidence="10">
    <location>
        <begin position="308"/>
        <end position="321"/>
    </location>
</feature>
<feature type="domain" description="C2H2-type" evidence="11">
    <location>
        <begin position="886"/>
        <end position="909"/>
    </location>
</feature>
<dbReference type="GO" id="GO:0008270">
    <property type="term" value="F:zinc ion binding"/>
    <property type="evidence" value="ECO:0007669"/>
    <property type="project" value="UniProtKB-KW"/>
</dbReference>
<feature type="compositionally biased region" description="Polar residues" evidence="10">
    <location>
        <begin position="638"/>
        <end position="658"/>
    </location>
</feature>
<dbReference type="AlphaFoldDB" id="A0A2C9KA97"/>
<dbReference type="Pfam" id="PF12874">
    <property type="entry name" value="zf-met"/>
    <property type="match status" value="1"/>
</dbReference>
<keyword evidence="6" id="KW-0805">Transcription regulation</keyword>
<keyword evidence="8" id="KW-0539">Nucleus</keyword>
<keyword evidence="7" id="KW-0804">Transcription</keyword>
<evidence type="ECO:0000256" key="5">
    <source>
        <dbReference type="ARBA" id="ARBA00022833"/>
    </source>
</evidence>
<dbReference type="STRING" id="6526.A0A2C9KA97"/>
<keyword evidence="5" id="KW-0862">Zinc</keyword>
<dbReference type="GO" id="GO:0017053">
    <property type="term" value="C:transcription repressor complex"/>
    <property type="evidence" value="ECO:0007669"/>
    <property type="project" value="TreeGrafter"/>
</dbReference>
<evidence type="ECO:0000313" key="12">
    <source>
        <dbReference type="EnsemblMetazoa" id="BGLB016916-PA"/>
    </source>
</evidence>
<evidence type="ECO:0000259" key="11">
    <source>
        <dbReference type="PROSITE" id="PS50157"/>
    </source>
</evidence>
<protein>
    <recommendedName>
        <fullName evidence="11">C2H2-type domain-containing protein</fullName>
    </recommendedName>
</protein>
<evidence type="ECO:0000256" key="10">
    <source>
        <dbReference type="SAM" id="MobiDB-lite"/>
    </source>
</evidence>
<keyword evidence="3" id="KW-0677">Repeat</keyword>
<reference evidence="12" key="1">
    <citation type="submission" date="2020-05" db="UniProtKB">
        <authorList>
            <consortium name="EnsemblMetazoa"/>
        </authorList>
    </citation>
    <scope>IDENTIFICATION</scope>
    <source>
        <strain evidence="12">BB02</strain>
    </source>
</reference>
<evidence type="ECO:0000256" key="6">
    <source>
        <dbReference type="ARBA" id="ARBA00023015"/>
    </source>
</evidence>
<dbReference type="PANTHER" id="PTHR15065">
    <property type="entry name" value="INSULINOMA-ASSOCIATED 1"/>
    <property type="match status" value="1"/>
</dbReference>
<evidence type="ECO:0000256" key="8">
    <source>
        <dbReference type="ARBA" id="ARBA00023242"/>
    </source>
</evidence>
<evidence type="ECO:0000256" key="1">
    <source>
        <dbReference type="ARBA" id="ARBA00004123"/>
    </source>
</evidence>
<feature type="region of interest" description="Disordered" evidence="10">
    <location>
        <begin position="341"/>
        <end position="372"/>
    </location>
</feature>
<dbReference type="KEGG" id="bgt:106069296"/>
<evidence type="ECO:0000256" key="2">
    <source>
        <dbReference type="ARBA" id="ARBA00022723"/>
    </source>
</evidence>
<proteinExistence type="predicted"/>
<sequence>MPRHFLVKRHKNCHLLSSYKGQGPAAQDSLDNVLCTTIIDTDKHTIVREGDAFGDYYPYGSPDSGYAASPGHVIGQHENVLKLDSRESNNNSSHTLTNNNSGHTVSYSSSLYDSLLHKSAYSSICTGAVVTGEEDDMMDAPIDLSMPSKKVTAPSPTPILMHSETGYTAHRHFEHRHHAHPTATFVYFKPLSKERSRSESNETYEFPASKHAAAAAALSPAVYPTSVKSNVYEDEEIIPAVPATQVTTIELAAISQPTLILTAPVHWPSAPMNLSTAHVQLSSHKEDRLTLPTTSPISPVAIETASETTTNSINLQAQNSPKNRKRHWSHDLNDLNAEITKSAPTQKANGNVSLKTPQSKTTPALSKSTVVPSKKSNSSVAFRKKMTAVRKLNFDIDTTSPVSGTIIKEAADFHPEEGRIVYGDIEPSFNCVEVTPEARAELDKIDNKIGDYICQLCKEFYQDAFQLAQHRCSRIVHVEYRCPECEKVFNCPANLASHRRWHKPRANGQVKLNGQTRTHHANQKIAPKPESVVADKNSDMLISSVAASDEEVSVSDSCHNSQPVSVSDSCHVGQTVSVSDSRHIGQPDTQTEQIKVPGEGQATHIDSLKPPYRYIAAAAANAMKIERVSPVDLQVNAAGNQPESASGASKQSEVSTNERPIAWPMRSGSVIAANPLRASTLASSLTAEERSLVLQVLSSHNLQYQTTTTMSTNTVMTPHVSESFSGKDSQNIKLDLSPHIPDTKKLVSNSTSARTADEQNEQLSPLSLTIKEQAINAQGKTTEFSQLQPVVSPFECPLCGKKFLRQPYLRKHLQTQHEEQFKKAAKSFTHKEESKVISVSDVMTSQSQAGRVISVSDVMTSQSQAGRVISVSDVMTSQGQAGRVQINCSVCRKTFSSESARLKHETSSHGLAGTLSCRTCAMNFSSKAALDKHSRSAHATETFACKYCTSMFHSSPGLTRHINKCHPTENRQVILLQLPASRTC</sequence>